<protein>
    <submittedName>
        <fullName evidence="4">Type IV pilus biogenesis/stability protein PilW</fullName>
    </submittedName>
</protein>
<keyword evidence="2 3" id="KW-0802">TPR repeat</keyword>
<dbReference type="EMBL" id="CP101508">
    <property type="protein sequence ID" value="UTV27148.1"/>
    <property type="molecule type" value="Genomic_DNA"/>
</dbReference>
<dbReference type="InterPro" id="IPR013360">
    <property type="entry name" value="Pilus_4_PilW"/>
</dbReference>
<organism evidence="4 5">
    <name type="scientific">Photobacterium atrarenae</name>
    <dbReference type="NCBI Taxonomy" id="865757"/>
    <lineage>
        <taxon>Bacteria</taxon>
        <taxon>Pseudomonadati</taxon>
        <taxon>Pseudomonadota</taxon>
        <taxon>Gammaproteobacteria</taxon>
        <taxon>Vibrionales</taxon>
        <taxon>Vibrionaceae</taxon>
        <taxon>Photobacterium</taxon>
    </lineage>
</organism>
<dbReference type="SUPFAM" id="SSF48452">
    <property type="entry name" value="TPR-like"/>
    <property type="match status" value="2"/>
</dbReference>
<dbReference type="Pfam" id="PF13432">
    <property type="entry name" value="TPR_16"/>
    <property type="match status" value="1"/>
</dbReference>
<feature type="repeat" description="TPR" evidence="3">
    <location>
        <begin position="139"/>
        <end position="172"/>
    </location>
</feature>
<feature type="repeat" description="TPR" evidence="3">
    <location>
        <begin position="35"/>
        <end position="68"/>
    </location>
</feature>
<accession>A0ABY5GFI4</accession>
<feature type="repeat" description="TPR" evidence="3">
    <location>
        <begin position="69"/>
        <end position="102"/>
    </location>
</feature>
<dbReference type="Pfam" id="PF14559">
    <property type="entry name" value="TPR_19"/>
    <property type="match status" value="1"/>
</dbReference>
<dbReference type="PROSITE" id="PS50005">
    <property type="entry name" value="TPR"/>
    <property type="match status" value="3"/>
</dbReference>
<gene>
    <name evidence="4" type="primary">pilW</name>
    <name evidence="4" type="ORF">NNL38_12490</name>
</gene>
<dbReference type="NCBIfam" id="TIGR02521">
    <property type="entry name" value="type_IV_pilW"/>
    <property type="match status" value="1"/>
</dbReference>
<dbReference type="PROSITE" id="PS50293">
    <property type="entry name" value="TPR_REGION"/>
    <property type="match status" value="1"/>
</dbReference>
<dbReference type="Gene3D" id="1.25.40.10">
    <property type="entry name" value="Tetratricopeptide repeat domain"/>
    <property type="match status" value="1"/>
</dbReference>
<keyword evidence="1" id="KW-0677">Repeat</keyword>
<name>A0ABY5GFI4_9GAMM</name>
<sequence>MVRWIVYPLLCGVLAGCVTVDETGNTQRVDNIEASEARVTLGLSYLKAGQWQRARDNLEKALDFAPNYDRALSAMAYYYQQVDEPEAAEAMYRRALRRSPHNGDVRNNYGVFLCSQQRYDEAIAAFEKALKQPDYHQTSASYENAAFCSLRNGTRQQAMEYFGKALAYDPYRPKSTLQLARLELEEQLFEQARARLLKFNQRYGYLADSLWLLYRLEQQAGRPKAAEQYVDLLEQMYPNSQQYQKYLANEY</sequence>
<dbReference type="InterPro" id="IPR019734">
    <property type="entry name" value="TPR_rpt"/>
</dbReference>
<dbReference type="Proteomes" id="UP001057998">
    <property type="component" value="Chromosome 1"/>
</dbReference>
<dbReference type="PANTHER" id="PTHR45586:SF1">
    <property type="entry name" value="LIPOPOLYSACCHARIDE ASSEMBLY PROTEIN B"/>
    <property type="match status" value="1"/>
</dbReference>
<proteinExistence type="predicted"/>
<dbReference type="Pfam" id="PF07719">
    <property type="entry name" value="TPR_2"/>
    <property type="match status" value="1"/>
</dbReference>
<dbReference type="SMART" id="SM00028">
    <property type="entry name" value="TPR"/>
    <property type="match status" value="4"/>
</dbReference>
<evidence type="ECO:0000313" key="5">
    <source>
        <dbReference type="Proteomes" id="UP001057998"/>
    </source>
</evidence>
<evidence type="ECO:0000313" key="4">
    <source>
        <dbReference type="EMBL" id="UTV27148.1"/>
    </source>
</evidence>
<dbReference type="InterPro" id="IPR011990">
    <property type="entry name" value="TPR-like_helical_dom_sf"/>
</dbReference>
<keyword evidence="5" id="KW-1185">Reference proteome</keyword>
<dbReference type="PROSITE" id="PS51257">
    <property type="entry name" value="PROKAR_LIPOPROTEIN"/>
    <property type="match status" value="1"/>
</dbReference>
<evidence type="ECO:0000256" key="1">
    <source>
        <dbReference type="ARBA" id="ARBA00022737"/>
    </source>
</evidence>
<evidence type="ECO:0000256" key="3">
    <source>
        <dbReference type="PROSITE-ProRule" id="PRU00339"/>
    </source>
</evidence>
<dbReference type="InterPro" id="IPR051012">
    <property type="entry name" value="CellSynth/LPSAsmb/PSIAsmb"/>
</dbReference>
<reference evidence="4" key="1">
    <citation type="submission" date="2022-07" db="EMBL/GenBank/DDBJ databases">
        <title>Genome sequencing of Photobacterium atrarenae GJH2-4.</title>
        <authorList>
            <person name="Park S.-J."/>
        </authorList>
    </citation>
    <scope>NUCLEOTIDE SEQUENCE</scope>
    <source>
        <strain evidence="4">GJH2-4</strain>
    </source>
</reference>
<dbReference type="RefSeq" id="WP_255388362.1">
    <property type="nucleotide sequence ID" value="NZ_CP101508.1"/>
</dbReference>
<dbReference type="InterPro" id="IPR013105">
    <property type="entry name" value="TPR_2"/>
</dbReference>
<dbReference type="PANTHER" id="PTHR45586">
    <property type="entry name" value="TPR REPEAT-CONTAINING PROTEIN PA4667"/>
    <property type="match status" value="1"/>
</dbReference>
<evidence type="ECO:0000256" key="2">
    <source>
        <dbReference type="ARBA" id="ARBA00022803"/>
    </source>
</evidence>